<keyword evidence="4" id="KW-1185">Reference proteome</keyword>
<dbReference type="AlphaFoldDB" id="A0A1N7LJF0"/>
<evidence type="ECO:0000313" key="4">
    <source>
        <dbReference type="Proteomes" id="UP000185999"/>
    </source>
</evidence>
<dbReference type="RefSeq" id="WP_054341603.1">
    <property type="nucleotide sequence ID" value="NZ_FTOE01000004.1"/>
</dbReference>
<feature type="chain" id="PRO_5009943310" evidence="1">
    <location>
        <begin position="28"/>
        <end position="109"/>
    </location>
</feature>
<dbReference type="OrthoDB" id="5361545at2"/>
<dbReference type="Pfam" id="PF03413">
    <property type="entry name" value="PepSY"/>
    <property type="match status" value="1"/>
</dbReference>
<dbReference type="STRING" id="619304.SAMN05421760_10480"/>
<evidence type="ECO:0000313" key="3">
    <source>
        <dbReference type="EMBL" id="SIS73960.1"/>
    </source>
</evidence>
<reference evidence="4" key="1">
    <citation type="submission" date="2017-01" db="EMBL/GenBank/DDBJ databases">
        <authorList>
            <person name="Varghese N."/>
            <person name="Submissions S."/>
        </authorList>
    </citation>
    <scope>NUCLEOTIDE SEQUENCE [LARGE SCALE GENOMIC DNA]</scope>
    <source>
        <strain evidence="4">DSM 22306</strain>
    </source>
</reference>
<protein>
    <submittedName>
        <fullName evidence="3">Peptidase propeptide and YPEB domain-containing protein</fullName>
    </submittedName>
</protein>
<gene>
    <name evidence="3" type="ORF">SAMN05421760_10480</name>
</gene>
<sequence length="109" mass="11376">MKKFKQFIVAAVIGGLTLTGASMIVPAKSLSANDVLAVSASSITLEQAVSIAQKTVVGTPAKVEVSTDHGAAVWDVEMIDNNQQVSDIEIDAISGKVLKRAADKANMIH</sequence>
<dbReference type="InterPro" id="IPR025711">
    <property type="entry name" value="PepSY"/>
</dbReference>
<organism evidence="3 4">
    <name type="scientific">Neptunomonas antarctica</name>
    <dbReference type="NCBI Taxonomy" id="619304"/>
    <lineage>
        <taxon>Bacteria</taxon>
        <taxon>Pseudomonadati</taxon>
        <taxon>Pseudomonadota</taxon>
        <taxon>Gammaproteobacteria</taxon>
        <taxon>Oceanospirillales</taxon>
        <taxon>Oceanospirillaceae</taxon>
        <taxon>Neptunomonas</taxon>
    </lineage>
</organism>
<name>A0A1N7LJF0_9GAMM</name>
<proteinExistence type="predicted"/>
<evidence type="ECO:0000259" key="2">
    <source>
        <dbReference type="Pfam" id="PF03413"/>
    </source>
</evidence>
<dbReference type="Proteomes" id="UP000185999">
    <property type="component" value="Unassembled WGS sequence"/>
</dbReference>
<feature type="signal peptide" evidence="1">
    <location>
        <begin position="1"/>
        <end position="27"/>
    </location>
</feature>
<evidence type="ECO:0000256" key="1">
    <source>
        <dbReference type="SAM" id="SignalP"/>
    </source>
</evidence>
<keyword evidence="1" id="KW-0732">Signal</keyword>
<accession>A0A1N7LJF0</accession>
<dbReference type="Gene3D" id="3.10.450.40">
    <property type="match status" value="1"/>
</dbReference>
<feature type="domain" description="PepSY" evidence="2">
    <location>
        <begin position="43"/>
        <end position="100"/>
    </location>
</feature>
<dbReference type="EMBL" id="FTOE01000004">
    <property type="protein sequence ID" value="SIS73960.1"/>
    <property type="molecule type" value="Genomic_DNA"/>
</dbReference>